<dbReference type="GO" id="GO:0030133">
    <property type="term" value="C:transport vesicle"/>
    <property type="evidence" value="ECO:0007669"/>
    <property type="project" value="UniProtKB-SubCell"/>
</dbReference>
<sequence length="165" mass="18911">PTLPLPIFGFRGLCRRLAENCGKRPGGRNEKKEHLEGGRVGQLWPFQRFTTPVFQHLQVVLQQIVPRGLFWKDDITQNVLTQKMEHVSILHPQDPCLRDGQGAFPTKTTGVRWDKQEEKLRLLFPKSPVVEVNKDRCYTSKVVLKALKQDMTKPVKGRGSLFLGR</sequence>
<dbReference type="PANTHER" id="PTHR17314">
    <property type="entry name" value="REGULATED ENDOCRINE SPECIFIC PROTEIN 18"/>
    <property type="match status" value="1"/>
</dbReference>
<organism evidence="4 5">
    <name type="scientific">Rhinolophus ferrumequinum</name>
    <name type="common">Greater horseshoe bat</name>
    <dbReference type="NCBI Taxonomy" id="59479"/>
    <lineage>
        <taxon>Eukaryota</taxon>
        <taxon>Metazoa</taxon>
        <taxon>Chordata</taxon>
        <taxon>Craniata</taxon>
        <taxon>Vertebrata</taxon>
        <taxon>Euteleostomi</taxon>
        <taxon>Mammalia</taxon>
        <taxon>Eutheria</taxon>
        <taxon>Laurasiatheria</taxon>
        <taxon>Chiroptera</taxon>
        <taxon>Yinpterochiroptera</taxon>
        <taxon>Rhinolophoidea</taxon>
        <taxon>Rhinolophidae</taxon>
        <taxon>Rhinolophinae</taxon>
        <taxon>Rhinolophus</taxon>
    </lineage>
</organism>
<keyword evidence="2" id="KW-0968">Cytoplasmic vesicle</keyword>
<name>A0A671EA32_RHIFE</name>
<dbReference type="InParanoid" id="A0A671EA32"/>
<evidence type="ECO:0000256" key="1">
    <source>
        <dbReference type="ARBA" id="ARBA00004398"/>
    </source>
</evidence>
<reference evidence="5" key="3">
    <citation type="submission" date="2018-12" db="EMBL/GenBank/DDBJ databases">
        <title>G10K-VGP greater horseshoe bat female genome, primary haplotype.</title>
        <authorList>
            <person name="Teeling E."/>
            <person name="Myers G."/>
            <person name="Vernes S."/>
            <person name="Pippel M."/>
            <person name="Winkler S."/>
            <person name="Fedrigo O."/>
            <person name="Rhie A."/>
            <person name="Koren S."/>
            <person name="Phillippy A."/>
            <person name="Lewin H."/>
            <person name="Damas J."/>
            <person name="Howe K."/>
            <person name="Mountcastle J."/>
            <person name="Jarvis E.D."/>
        </authorList>
    </citation>
    <scope>NUCLEOTIDE SEQUENCE [LARGE SCALE GENOMIC DNA]</scope>
</reference>
<evidence type="ECO:0000313" key="5">
    <source>
        <dbReference type="Proteomes" id="UP000472240"/>
    </source>
</evidence>
<dbReference type="Proteomes" id="UP000472240">
    <property type="component" value="Chromosome 8"/>
</dbReference>
<dbReference type="GO" id="GO:0005783">
    <property type="term" value="C:endoplasmic reticulum"/>
    <property type="evidence" value="ECO:0007669"/>
    <property type="project" value="TreeGrafter"/>
</dbReference>
<reference evidence="4" key="5">
    <citation type="submission" date="2025-09" db="UniProtKB">
        <authorList>
            <consortium name="Ensembl"/>
        </authorList>
    </citation>
    <scope>IDENTIFICATION</scope>
</reference>
<reference evidence="4 5" key="1">
    <citation type="journal article" date="2015" name="Annu Rev Anim Biosci">
        <title>The Genome 10K Project: a way forward.</title>
        <authorList>
            <person name="Koepfli K.P."/>
            <person name="Paten B."/>
            <person name="O'Brien S.J."/>
            <person name="Koepfli K.P."/>
            <person name="Paten B."/>
            <person name="Antunes A."/>
            <person name="Belov K."/>
            <person name="Bustamante C."/>
            <person name="Castoe T.A."/>
            <person name="Clawson H."/>
            <person name="Crawford A.J."/>
            <person name="Diekhans M."/>
            <person name="Distel D."/>
            <person name="Durbin R."/>
            <person name="Earl D."/>
            <person name="Fujita M.K."/>
            <person name="Gamble T."/>
            <person name="Georges A."/>
            <person name="Gemmell N."/>
            <person name="Gilbert M.T."/>
            <person name="Graves J.M."/>
            <person name="Green R.E."/>
            <person name="Hickey G."/>
            <person name="Jarvis E.D."/>
            <person name="Johnson W."/>
            <person name="Komissarov A."/>
            <person name="Korf I."/>
            <person name="Kuhn R."/>
            <person name="Larkin D.M."/>
            <person name="Lewin H."/>
            <person name="Lopez J.V."/>
            <person name="Ma J."/>
            <person name="Marques-Bonet T."/>
            <person name="Miller W."/>
            <person name="Murphy R."/>
            <person name="Pevzner P."/>
            <person name="Shapiro B."/>
            <person name="Steiner C."/>
            <person name="Tamazian G."/>
            <person name="Venkatesh B."/>
            <person name="Wang J."/>
            <person name="Wayne R."/>
            <person name="Wiley E."/>
            <person name="Yang H."/>
            <person name="Zhang G."/>
            <person name="Haussler D."/>
            <person name="Ryder O."/>
            <person name="O'Brien S.J."/>
        </authorList>
    </citation>
    <scope>NUCLEOTIDE SEQUENCE</scope>
</reference>
<proteinExistence type="predicted"/>
<reference evidence="4 5" key="2">
    <citation type="journal article" date="2018" name="Annu Rev Anim Biosci">
        <title>Bat Biology, Genomes, and the Bat1K Project: To Generate Chromosome-Level Genomes for All Living Bat Species.</title>
        <authorList>
            <person name="Teeling E.C."/>
            <person name="Vernes S.C."/>
            <person name="Davalos L.M."/>
            <person name="Ray D.A."/>
            <person name="Gilbert M.T.P."/>
            <person name="Myers E."/>
        </authorList>
    </citation>
    <scope>NUCLEOTIDE SEQUENCE</scope>
</reference>
<dbReference type="Ensembl" id="ENSRFET00010011050.1">
    <property type="protein sequence ID" value="ENSRFEP00010010106.1"/>
    <property type="gene ID" value="ENSRFEG00010006845.1"/>
</dbReference>
<dbReference type="InterPro" id="IPR029403">
    <property type="entry name" value="RESP18_dom"/>
</dbReference>
<dbReference type="GeneTree" id="ENSGT00390000008124"/>
<keyword evidence="5" id="KW-1185">Reference proteome</keyword>
<dbReference type="SMART" id="SM01305">
    <property type="entry name" value="RESP18"/>
    <property type="match status" value="1"/>
</dbReference>
<dbReference type="AlphaFoldDB" id="A0A671EA32"/>
<reference evidence="4" key="4">
    <citation type="submission" date="2025-08" db="UniProtKB">
        <authorList>
            <consortium name="Ensembl"/>
        </authorList>
    </citation>
    <scope>IDENTIFICATION</scope>
</reference>
<evidence type="ECO:0000256" key="2">
    <source>
        <dbReference type="ARBA" id="ARBA00023329"/>
    </source>
</evidence>
<dbReference type="Pfam" id="PF14948">
    <property type="entry name" value="RESP18"/>
    <property type="match status" value="1"/>
</dbReference>
<comment type="subcellular location">
    <subcellularLocation>
        <location evidence="1">Cytoplasmic vesicle</location>
        <location evidence="1">Secretory vesicle</location>
    </subcellularLocation>
</comment>
<dbReference type="InterPro" id="IPR024833">
    <property type="entry name" value="RESP18"/>
</dbReference>
<evidence type="ECO:0000259" key="3">
    <source>
        <dbReference type="Pfam" id="PF14948"/>
    </source>
</evidence>
<dbReference type="PANTHER" id="PTHR17314:SF0">
    <property type="entry name" value="REGULATED ENDOCRINE-SPECIFIC PROTEIN 18"/>
    <property type="match status" value="1"/>
</dbReference>
<accession>A0A671EA32</accession>
<protein>
    <recommendedName>
        <fullName evidence="3">RESP18 domain-containing protein</fullName>
    </recommendedName>
</protein>
<evidence type="ECO:0000313" key="4">
    <source>
        <dbReference type="Ensembl" id="ENSRFEP00010010106.1"/>
    </source>
</evidence>
<dbReference type="FunCoup" id="A0A671EA32">
    <property type="interactions" value="4"/>
</dbReference>
<feature type="domain" description="RESP18" evidence="3">
    <location>
        <begin position="40"/>
        <end position="137"/>
    </location>
</feature>